<evidence type="ECO:0000256" key="1">
    <source>
        <dbReference type="SAM" id="Coils"/>
    </source>
</evidence>
<evidence type="ECO:0000256" key="2">
    <source>
        <dbReference type="SAM" id="MobiDB-lite"/>
    </source>
</evidence>
<dbReference type="EMBL" id="JANPWB010000007">
    <property type="protein sequence ID" value="KAJ1173383.1"/>
    <property type="molecule type" value="Genomic_DNA"/>
</dbReference>
<sequence length="101" mass="11144">MTSQRHSKKEGSLKDIFNKIPAKKVAQPGTPEAEDGEAAGPGPSEDDGAPLTRAFMEQLFRSLREDFATLKQEIAADIKELKREVVDLGQHVDTIEQTHDT</sequence>
<keyword evidence="4" id="KW-1185">Reference proteome</keyword>
<gene>
    <name evidence="3" type="ORF">NDU88_005219</name>
</gene>
<evidence type="ECO:0000313" key="4">
    <source>
        <dbReference type="Proteomes" id="UP001066276"/>
    </source>
</evidence>
<dbReference type="Proteomes" id="UP001066276">
    <property type="component" value="Chromosome 4_1"/>
</dbReference>
<feature type="coiled-coil region" evidence="1">
    <location>
        <begin position="64"/>
        <end position="98"/>
    </location>
</feature>
<proteinExistence type="predicted"/>
<name>A0AAV7TAC9_PLEWA</name>
<feature type="region of interest" description="Disordered" evidence="2">
    <location>
        <begin position="1"/>
        <end position="50"/>
    </location>
</feature>
<comment type="caution">
    <text evidence="3">The sequence shown here is derived from an EMBL/GenBank/DDBJ whole genome shotgun (WGS) entry which is preliminary data.</text>
</comment>
<accession>A0AAV7TAC9</accession>
<dbReference type="AlphaFoldDB" id="A0AAV7TAC9"/>
<protein>
    <submittedName>
        <fullName evidence="3">Uncharacterized protein</fullName>
    </submittedName>
</protein>
<reference evidence="3" key="1">
    <citation type="journal article" date="2022" name="bioRxiv">
        <title>Sequencing and chromosome-scale assembly of the giantPleurodeles waltlgenome.</title>
        <authorList>
            <person name="Brown T."/>
            <person name="Elewa A."/>
            <person name="Iarovenko S."/>
            <person name="Subramanian E."/>
            <person name="Araus A.J."/>
            <person name="Petzold A."/>
            <person name="Susuki M."/>
            <person name="Suzuki K.-i.T."/>
            <person name="Hayashi T."/>
            <person name="Toyoda A."/>
            <person name="Oliveira C."/>
            <person name="Osipova E."/>
            <person name="Leigh N.D."/>
            <person name="Simon A."/>
            <person name="Yun M.H."/>
        </authorList>
    </citation>
    <scope>NUCLEOTIDE SEQUENCE</scope>
    <source>
        <strain evidence="3">20211129_DDA</strain>
        <tissue evidence="3">Liver</tissue>
    </source>
</reference>
<keyword evidence="1" id="KW-0175">Coiled coil</keyword>
<evidence type="ECO:0000313" key="3">
    <source>
        <dbReference type="EMBL" id="KAJ1173383.1"/>
    </source>
</evidence>
<organism evidence="3 4">
    <name type="scientific">Pleurodeles waltl</name>
    <name type="common">Iberian ribbed newt</name>
    <dbReference type="NCBI Taxonomy" id="8319"/>
    <lineage>
        <taxon>Eukaryota</taxon>
        <taxon>Metazoa</taxon>
        <taxon>Chordata</taxon>
        <taxon>Craniata</taxon>
        <taxon>Vertebrata</taxon>
        <taxon>Euteleostomi</taxon>
        <taxon>Amphibia</taxon>
        <taxon>Batrachia</taxon>
        <taxon>Caudata</taxon>
        <taxon>Salamandroidea</taxon>
        <taxon>Salamandridae</taxon>
        <taxon>Pleurodelinae</taxon>
        <taxon>Pleurodeles</taxon>
    </lineage>
</organism>